<name>A0AA48I4V3_9FIRM</name>
<protein>
    <submittedName>
        <fullName evidence="1">Uncharacterized protein</fullName>
    </submittedName>
</protein>
<dbReference type="KEGG" id="ips:CfP315_0728"/>
<dbReference type="EMBL" id="AP027924">
    <property type="protein sequence ID" value="BED92139.1"/>
    <property type="molecule type" value="Genomic_DNA"/>
</dbReference>
<reference evidence="1" key="1">
    <citation type="journal article" date="2023" name="ISME J.">
        <title>Emergence of putative energy parasites within Clostridia revealed by genome analysis of a novel endosymbiotic clade.</title>
        <authorList>
            <person name="Takahashi K."/>
            <person name="Kuwahara H."/>
            <person name="Horikawa Y."/>
            <person name="Izawa K."/>
            <person name="Kato D."/>
            <person name="Inagaki T."/>
            <person name="Yuki M."/>
            <person name="Ohkuma M."/>
            <person name="Hongoh Y."/>
        </authorList>
    </citation>
    <scope>NUCLEOTIDE SEQUENCE</scope>
    <source>
        <strain evidence="1">CfP3-15</strain>
    </source>
</reference>
<proteinExistence type="predicted"/>
<dbReference type="AlphaFoldDB" id="A0AA48I4V3"/>
<organism evidence="1">
    <name type="scientific">Candidatus Improbicoccus pseudotrichonymphae</name>
    <dbReference type="NCBI Taxonomy" id="3033792"/>
    <lineage>
        <taxon>Bacteria</taxon>
        <taxon>Bacillati</taxon>
        <taxon>Bacillota</taxon>
        <taxon>Clostridia</taxon>
        <taxon>Candidatus Improbicoccus</taxon>
    </lineage>
</organism>
<sequence length="118" mass="13244">MTLDQSISEKIISVFEKILDNAELTREFSKIDNVRSMFDFCQSIESGYTFEQFDEFLVESMKQISKMSKNEIESILFEKISGGSSCNKNEASGIANLLTSSLANNIHDVSRAVADEVE</sequence>
<dbReference type="Proteomes" id="UP001337580">
    <property type="component" value="Chromosome"/>
</dbReference>
<accession>A0AA48I4V3</accession>
<evidence type="ECO:0000313" key="1">
    <source>
        <dbReference type="EMBL" id="BED92139.1"/>
    </source>
</evidence>
<gene>
    <name evidence="1" type="ORF">CfP315_0728</name>
</gene>